<proteinExistence type="predicted"/>
<dbReference type="Gene3D" id="1.10.1200.10">
    <property type="entry name" value="ACP-like"/>
    <property type="match status" value="1"/>
</dbReference>
<feature type="domain" description="Carrier" evidence="1">
    <location>
        <begin position="1"/>
        <end position="75"/>
    </location>
</feature>
<protein>
    <submittedName>
        <fullName evidence="2">Acyl carrier protein</fullName>
    </submittedName>
</protein>
<keyword evidence="3" id="KW-1185">Reference proteome</keyword>
<sequence>MNTIDDFMLLVEEELGLPVTAEEAGRHFDELAGWDSLHMLALLAAVERRTGRRVPLPEMLEATSLRDVYALAVGT</sequence>
<dbReference type="InterPro" id="IPR009081">
    <property type="entry name" value="PP-bd_ACP"/>
</dbReference>
<accession>A0A5S4H934</accession>
<dbReference type="AlphaFoldDB" id="A0A5S4H934"/>
<dbReference type="SUPFAM" id="SSF47336">
    <property type="entry name" value="ACP-like"/>
    <property type="match status" value="1"/>
</dbReference>
<comment type="caution">
    <text evidence="2">The sequence shown here is derived from an EMBL/GenBank/DDBJ whole genome shotgun (WGS) entry which is preliminary data.</text>
</comment>
<reference evidence="2 3" key="1">
    <citation type="submission" date="2019-05" db="EMBL/GenBank/DDBJ databases">
        <title>Draft genome sequence of Actinomadura geliboluensis A8036.</title>
        <authorList>
            <person name="Saricaoglu S."/>
            <person name="Isik K."/>
        </authorList>
    </citation>
    <scope>NUCLEOTIDE SEQUENCE [LARGE SCALE GENOMIC DNA]</scope>
    <source>
        <strain evidence="2 3">A8036</strain>
    </source>
</reference>
<name>A0A5S4H934_9ACTN</name>
<evidence type="ECO:0000259" key="1">
    <source>
        <dbReference type="PROSITE" id="PS50075"/>
    </source>
</evidence>
<dbReference type="Proteomes" id="UP000305238">
    <property type="component" value="Unassembled WGS sequence"/>
</dbReference>
<gene>
    <name evidence="2" type="ORF">ETD96_04085</name>
</gene>
<organism evidence="2 3">
    <name type="scientific">Actinomadura geliboluensis</name>
    <dbReference type="NCBI Taxonomy" id="882440"/>
    <lineage>
        <taxon>Bacteria</taxon>
        <taxon>Bacillati</taxon>
        <taxon>Actinomycetota</taxon>
        <taxon>Actinomycetes</taxon>
        <taxon>Streptosporangiales</taxon>
        <taxon>Thermomonosporaceae</taxon>
        <taxon>Actinomadura</taxon>
    </lineage>
</organism>
<evidence type="ECO:0000313" key="2">
    <source>
        <dbReference type="EMBL" id="TMR41768.1"/>
    </source>
</evidence>
<dbReference type="OrthoDB" id="4257495at2"/>
<dbReference type="InterPro" id="IPR036736">
    <property type="entry name" value="ACP-like_sf"/>
</dbReference>
<dbReference type="PROSITE" id="PS50075">
    <property type="entry name" value="CARRIER"/>
    <property type="match status" value="1"/>
</dbReference>
<dbReference type="Pfam" id="PF00550">
    <property type="entry name" value="PP-binding"/>
    <property type="match status" value="1"/>
</dbReference>
<dbReference type="EMBL" id="VCKZ01000014">
    <property type="protein sequence ID" value="TMR41768.1"/>
    <property type="molecule type" value="Genomic_DNA"/>
</dbReference>
<evidence type="ECO:0000313" key="3">
    <source>
        <dbReference type="Proteomes" id="UP000305238"/>
    </source>
</evidence>
<dbReference type="RefSeq" id="WP_138634256.1">
    <property type="nucleotide sequence ID" value="NZ_JASWDG010000029.1"/>
</dbReference>